<comment type="similarity">
    <text evidence="2">Belongs to the Gfo/Idh/MocA family. Glycosyl hydrolase 109 subfamily.</text>
</comment>
<sequence>MSNTNNRRNFLKLSGLAGLGIATGGLVSCGTTSGTVAAPNYGTSRFNMSGYAAPKIDTVKIGFIGLGMRGPGAVKRMSYIEGVEIKALCDLRPKQAENAKKLLDGTAHNPKLYSGSEDAWKEMIDTEDLDLIYIATPWDLHVPMAVYGMNAGRHVAVEVPAAKTIDECWELVETSEKTKMHCMMLENCCYDFFELLTLNMARQGYFGDIIHGEGAYIHDLVDLNFNKNAYEDMWRLKENIGRDGNLYATHGLGPICQIMNVNRGDQMDYLTSLSSADFSMNPMAKKLAAKDDFYEPYVNADFGGNMNTTMIKTKNGRSIMIQHDVSSPRPYSRIHLVSGTEAIARKWPEAKIGKGHSWISDEEFKSLEKQYTPEIVQKVGDLAKQVGGHGGMDFMMDWRLIDCLRNGLPLDQDVYDAALWSAISPLSEWSVANRSTSIDVPDFTRGNWKSNKPVDVSLAGGGTTNVLYGK</sequence>
<evidence type="ECO:0000256" key="5">
    <source>
        <dbReference type="ARBA" id="ARBA00023295"/>
    </source>
</evidence>
<evidence type="ECO:0000256" key="1">
    <source>
        <dbReference type="ARBA" id="ARBA00001911"/>
    </source>
</evidence>
<evidence type="ECO:0000313" key="8">
    <source>
        <dbReference type="EMBL" id="MBA6154377.1"/>
    </source>
</evidence>
<dbReference type="RefSeq" id="WP_182206651.1">
    <property type="nucleotide sequence ID" value="NZ_JACGLT010000018.1"/>
</dbReference>
<keyword evidence="5" id="KW-0326">Glycosidase</keyword>
<keyword evidence="4" id="KW-0520">NAD</keyword>
<dbReference type="InterPro" id="IPR036291">
    <property type="entry name" value="NAD(P)-bd_dom_sf"/>
</dbReference>
<reference evidence="8 9" key="1">
    <citation type="submission" date="2020-07" db="EMBL/GenBank/DDBJ databases">
        <title>Bacterium isolated from marine sediment.</title>
        <authorList>
            <person name="Shang D."/>
        </authorList>
    </citation>
    <scope>NUCLEOTIDE SEQUENCE [LARGE SCALE GENOMIC DNA]</scope>
    <source>
        <strain evidence="8 9">F6074</strain>
    </source>
</reference>
<dbReference type="PROSITE" id="PS51257">
    <property type="entry name" value="PROKAR_LIPOPROTEIN"/>
    <property type="match status" value="1"/>
</dbReference>
<dbReference type="NCBIfam" id="TIGR01409">
    <property type="entry name" value="TAT_signal_seq"/>
    <property type="match status" value="1"/>
</dbReference>
<protein>
    <submittedName>
        <fullName evidence="8">Gfo/Idh/MocA family oxidoreductase</fullName>
    </submittedName>
</protein>
<dbReference type="Gene3D" id="3.40.50.720">
    <property type="entry name" value="NAD(P)-binding Rossmann-like Domain"/>
    <property type="match status" value="1"/>
</dbReference>
<dbReference type="Pfam" id="PF01408">
    <property type="entry name" value="GFO_IDH_MocA"/>
    <property type="match status" value="1"/>
</dbReference>
<dbReference type="InterPro" id="IPR019546">
    <property type="entry name" value="TAT_signal_bac_arc"/>
</dbReference>
<dbReference type="SUPFAM" id="SSF51735">
    <property type="entry name" value="NAD(P)-binding Rossmann-fold domains"/>
    <property type="match status" value="1"/>
</dbReference>
<dbReference type="GO" id="GO:0000166">
    <property type="term" value="F:nucleotide binding"/>
    <property type="evidence" value="ECO:0007669"/>
    <property type="project" value="InterPro"/>
</dbReference>
<dbReference type="PANTHER" id="PTHR43818">
    <property type="entry name" value="BCDNA.GH03377"/>
    <property type="match status" value="1"/>
</dbReference>
<keyword evidence="3" id="KW-0378">Hydrolase</keyword>
<evidence type="ECO:0000313" key="9">
    <source>
        <dbReference type="Proteomes" id="UP000541857"/>
    </source>
</evidence>
<accession>A0A7W2R4Z7</accession>
<evidence type="ECO:0000256" key="3">
    <source>
        <dbReference type="ARBA" id="ARBA00022801"/>
    </source>
</evidence>
<dbReference type="Pfam" id="PF21252">
    <property type="entry name" value="Glyco_hydro_109_C"/>
    <property type="match status" value="1"/>
</dbReference>
<dbReference type="Gene3D" id="3.30.360.10">
    <property type="entry name" value="Dihydrodipicolinate Reductase, domain 2"/>
    <property type="match status" value="1"/>
</dbReference>
<dbReference type="InterPro" id="IPR006311">
    <property type="entry name" value="TAT_signal"/>
</dbReference>
<dbReference type="InterPro" id="IPR049303">
    <property type="entry name" value="Glyco_hydro_109_C"/>
</dbReference>
<gene>
    <name evidence="8" type="ORF">H3Z82_16745</name>
</gene>
<dbReference type="AlphaFoldDB" id="A0A7W2R4Z7"/>
<comment type="cofactor">
    <cofactor evidence="1">
        <name>NAD(+)</name>
        <dbReference type="ChEBI" id="CHEBI:57540"/>
    </cofactor>
</comment>
<dbReference type="PROSITE" id="PS51318">
    <property type="entry name" value="TAT"/>
    <property type="match status" value="1"/>
</dbReference>
<evidence type="ECO:0000259" key="6">
    <source>
        <dbReference type="Pfam" id="PF01408"/>
    </source>
</evidence>
<feature type="domain" description="Glycosyl hydrolase 109 C-terminal" evidence="7">
    <location>
        <begin position="195"/>
        <end position="349"/>
    </location>
</feature>
<dbReference type="EMBL" id="JACGLT010000018">
    <property type="protein sequence ID" value="MBA6154377.1"/>
    <property type="molecule type" value="Genomic_DNA"/>
</dbReference>
<dbReference type="Proteomes" id="UP000541857">
    <property type="component" value="Unassembled WGS sequence"/>
</dbReference>
<dbReference type="InterPro" id="IPR000683">
    <property type="entry name" value="Gfo/Idh/MocA-like_OxRdtase_N"/>
</dbReference>
<dbReference type="GO" id="GO:0016798">
    <property type="term" value="F:hydrolase activity, acting on glycosyl bonds"/>
    <property type="evidence" value="ECO:0007669"/>
    <property type="project" value="UniProtKB-KW"/>
</dbReference>
<feature type="domain" description="Gfo/Idh/MocA-like oxidoreductase N-terminal" evidence="6">
    <location>
        <begin position="60"/>
        <end position="183"/>
    </location>
</feature>
<evidence type="ECO:0000256" key="4">
    <source>
        <dbReference type="ARBA" id="ARBA00023027"/>
    </source>
</evidence>
<name>A0A7W2R4Z7_9FLAO</name>
<organism evidence="8 9">
    <name type="scientific">Gelidibacter maritimus</name>
    <dbReference type="NCBI Taxonomy" id="2761487"/>
    <lineage>
        <taxon>Bacteria</taxon>
        <taxon>Pseudomonadati</taxon>
        <taxon>Bacteroidota</taxon>
        <taxon>Flavobacteriia</taxon>
        <taxon>Flavobacteriales</taxon>
        <taxon>Flavobacteriaceae</taxon>
        <taxon>Gelidibacter</taxon>
    </lineage>
</organism>
<proteinExistence type="inferred from homology"/>
<dbReference type="InterPro" id="IPR050463">
    <property type="entry name" value="Gfo/Idh/MocA_oxidrdct_glycsds"/>
</dbReference>
<comment type="caution">
    <text evidence="8">The sequence shown here is derived from an EMBL/GenBank/DDBJ whole genome shotgun (WGS) entry which is preliminary data.</text>
</comment>
<keyword evidence="9" id="KW-1185">Reference proteome</keyword>
<evidence type="ECO:0000256" key="2">
    <source>
        <dbReference type="ARBA" id="ARBA00009329"/>
    </source>
</evidence>
<dbReference type="PANTHER" id="PTHR43818:SF1">
    <property type="entry name" value="GLYCOSYL HYDROLASE FAMILY 109 PROTEIN"/>
    <property type="match status" value="1"/>
</dbReference>
<evidence type="ECO:0000259" key="7">
    <source>
        <dbReference type="Pfam" id="PF21252"/>
    </source>
</evidence>